<sequence length="81" mass="8797">MTDAREAMHRVHGHTGRSTWARLIAAAHLTGEETDEPALLRLLEAMTTLDPVSRLCAQALRIRMTSYTELAAAHAITGSTA</sequence>
<gene>
    <name evidence="1" type="ORF">BC793_113162</name>
</gene>
<name>A0A316FAU9_9ACTN</name>
<dbReference type="Proteomes" id="UP000245697">
    <property type="component" value="Unassembled WGS sequence"/>
</dbReference>
<protein>
    <submittedName>
        <fullName evidence="1">Uncharacterized protein</fullName>
    </submittedName>
</protein>
<accession>A0A316FAU9</accession>
<proteinExistence type="predicted"/>
<organism evidence="1 2">
    <name type="scientific">Actinoplanes xinjiangensis</name>
    <dbReference type="NCBI Taxonomy" id="512350"/>
    <lineage>
        <taxon>Bacteria</taxon>
        <taxon>Bacillati</taxon>
        <taxon>Actinomycetota</taxon>
        <taxon>Actinomycetes</taxon>
        <taxon>Micromonosporales</taxon>
        <taxon>Micromonosporaceae</taxon>
        <taxon>Actinoplanes</taxon>
    </lineage>
</organism>
<dbReference type="EMBL" id="QGGR01000013">
    <property type="protein sequence ID" value="PWK43480.1"/>
    <property type="molecule type" value="Genomic_DNA"/>
</dbReference>
<reference evidence="1 2" key="1">
    <citation type="submission" date="2018-05" db="EMBL/GenBank/DDBJ databases">
        <title>Genomic Encyclopedia of Archaeal and Bacterial Type Strains, Phase II (KMG-II): from individual species to whole genera.</title>
        <authorList>
            <person name="Goeker M."/>
        </authorList>
    </citation>
    <scope>NUCLEOTIDE SEQUENCE [LARGE SCALE GENOMIC DNA]</scope>
    <source>
        <strain evidence="1 2">DSM 45184</strain>
    </source>
</reference>
<dbReference type="AlphaFoldDB" id="A0A316FAU9"/>
<evidence type="ECO:0000313" key="2">
    <source>
        <dbReference type="Proteomes" id="UP000245697"/>
    </source>
</evidence>
<evidence type="ECO:0000313" key="1">
    <source>
        <dbReference type="EMBL" id="PWK43480.1"/>
    </source>
</evidence>
<keyword evidence="2" id="KW-1185">Reference proteome</keyword>
<comment type="caution">
    <text evidence="1">The sequence shown here is derived from an EMBL/GenBank/DDBJ whole genome shotgun (WGS) entry which is preliminary data.</text>
</comment>
<dbReference type="OrthoDB" id="3297172at2"/>